<dbReference type="Proteomes" id="UP000031563">
    <property type="component" value="Unassembled WGS sequence"/>
</dbReference>
<accession>A0A0F5HPJ0</accession>
<comment type="caution">
    <text evidence="1">The sequence shown here is derived from an EMBL/GenBank/DDBJ whole genome shotgun (WGS) entry which is preliminary data.</text>
</comment>
<keyword evidence="2" id="KW-1185">Reference proteome</keyword>
<dbReference type="RefSeq" id="WP_039235076.1">
    <property type="nucleotide sequence ID" value="NZ_JWIQ02000042.1"/>
</dbReference>
<accession>A0A0F5I8N8</accession>
<proteinExistence type="predicted"/>
<reference evidence="1" key="1">
    <citation type="submission" date="2015-02" db="EMBL/GenBank/DDBJ databases">
        <title>Genome Assembly of Bacillaceae bacterium MTCC 8252.</title>
        <authorList>
            <person name="Verma A."/>
            <person name="Khatri I."/>
            <person name="Mual P."/>
            <person name="Subramanian S."/>
            <person name="Krishnamurthi S."/>
        </authorList>
    </citation>
    <scope>NUCLEOTIDE SEQUENCE [LARGE SCALE GENOMIC DNA]</scope>
    <source>
        <strain evidence="1">MTCC 8252</strain>
    </source>
</reference>
<dbReference type="STRING" id="1221996.QY95_00422"/>
<dbReference type="EMBL" id="JWIR02000016">
    <property type="protein sequence ID" value="KKB41999.1"/>
    <property type="molecule type" value="Genomic_DNA"/>
</dbReference>
<sequence>MKPHAFFYSCRLYLEDEGFVGRSKGILSSVQMHQKVTENNSMYMQTSLAAKKYINIFSK</sequence>
<dbReference type="AlphaFoldDB" id="A0A0F5I8N8"/>
<gene>
    <name evidence="1" type="ORF">QY95_00422</name>
</gene>
<evidence type="ECO:0000313" key="2">
    <source>
        <dbReference type="Proteomes" id="UP000031563"/>
    </source>
</evidence>
<evidence type="ECO:0000313" key="1">
    <source>
        <dbReference type="EMBL" id="KKB41999.1"/>
    </source>
</evidence>
<protein>
    <submittedName>
        <fullName evidence="1">Uncharacterized protein</fullName>
    </submittedName>
</protein>
<name>A0A0F5I8N8_BACTR</name>
<organism evidence="1 2">
    <name type="scientific">Bacillus thermotolerans</name>
    <name type="common">Quasibacillus thermotolerans</name>
    <dbReference type="NCBI Taxonomy" id="1221996"/>
    <lineage>
        <taxon>Bacteria</taxon>
        <taxon>Bacillati</taxon>
        <taxon>Bacillota</taxon>
        <taxon>Bacilli</taxon>
        <taxon>Bacillales</taxon>
        <taxon>Bacillaceae</taxon>
        <taxon>Bacillus</taxon>
    </lineage>
</organism>